<dbReference type="Gene3D" id="1.50.10.100">
    <property type="entry name" value="Chondroitin AC/alginate lyase"/>
    <property type="match status" value="1"/>
</dbReference>
<keyword evidence="9" id="KW-1185">Reference proteome</keyword>
<dbReference type="Gene3D" id="2.70.98.70">
    <property type="match status" value="1"/>
</dbReference>
<dbReference type="EMBL" id="BAHD01000031">
    <property type="protein sequence ID" value="GAB96056.1"/>
    <property type="molecule type" value="Genomic_DNA"/>
</dbReference>
<reference evidence="8 9" key="1">
    <citation type="submission" date="2012-08" db="EMBL/GenBank/DDBJ databases">
        <title>Whole genome shotgun sequence of Kineosphaera limosa NBRC 100340.</title>
        <authorList>
            <person name="Yoshida I."/>
            <person name="Isaki S."/>
            <person name="Hosoyama A."/>
            <person name="Tsuchikane K."/>
            <person name="Katsumata H."/>
            <person name="Ando Y."/>
            <person name="Ohji S."/>
            <person name="Hamada M."/>
            <person name="Tamura T."/>
            <person name="Yamazoe A."/>
            <person name="Yamazaki S."/>
            <person name="Fujita N."/>
        </authorList>
    </citation>
    <scope>NUCLEOTIDE SEQUENCE [LARGE SCALE GENOMIC DNA]</scope>
    <source>
        <strain evidence="8 9">NBRC 100340</strain>
    </source>
</reference>
<dbReference type="Pfam" id="PF07940">
    <property type="entry name" value="Hepar_II_III_C"/>
    <property type="match status" value="1"/>
</dbReference>
<evidence type="ECO:0000256" key="6">
    <source>
        <dbReference type="SAM" id="SignalP"/>
    </source>
</evidence>
<feature type="signal peptide" evidence="6">
    <location>
        <begin position="1"/>
        <end position="19"/>
    </location>
</feature>
<keyword evidence="3" id="KW-0574">Periplasm</keyword>
<evidence type="ECO:0000256" key="1">
    <source>
        <dbReference type="ARBA" id="ARBA00004418"/>
    </source>
</evidence>
<comment type="caution">
    <text evidence="8">The sequence shown here is derived from an EMBL/GenBank/DDBJ whole genome shotgun (WGS) entry which is preliminary data.</text>
</comment>
<evidence type="ECO:0000256" key="2">
    <source>
        <dbReference type="ARBA" id="ARBA00022729"/>
    </source>
</evidence>
<evidence type="ECO:0000313" key="8">
    <source>
        <dbReference type="EMBL" id="GAB96056.1"/>
    </source>
</evidence>
<feature type="compositionally biased region" description="Pro residues" evidence="5">
    <location>
        <begin position="71"/>
        <end position="86"/>
    </location>
</feature>
<gene>
    <name evidence="8" type="ORF">KILIM_031_00280</name>
</gene>
<dbReference type="AlphaFoldDB" id="K6WQE8"/>
<name>K6WQE8_9MICO</name>
<dbReference type="eggNOG" id="COG0627">
    <property type="taxonomic scope" value="Bacteria"/>
</dbReference>
<dbReference type="STRING" id="1184609.KILIM_031_00280"/>
<organism evidence="8 9">
    <name type="scientific">Kineosphaera limosa NBRC 100340</name>
    <dbReference type="NCBI Taxonomy" id="1184609"/>
    <lineage>
        <taxon>Bacteria</taxon>
        <taxon>Bacillati</taxon>
        <taxon>Actinomycetota</taxon>
        <taxon>Actinomycetes</taxon>
        <taxon>Micrococcales</taxon>
        <taxon>Dermatophilaceae</taxon>
        <taxon>Kineosphaera</taxon>
    </lineage>
</organism>
<dbReference type="InterPro" id="IPR012480">
    <property type="entry name" value="Hepar_II_III_C"/>
</dbReference>
<evidence type="ECO:0000313" key="9">
    <source>
        <dbReference type="Proteomes" id="UP000008366"/>
    </source>
</evidence>
<keyword evidence="4" id="KW-0456">Lyase</keyword>
<keyword evidence="2 6" id="KW-0732">Signal</keyword>
<evidence type="ECO:0000256" key="5">
    <source>
        <dbReference type="SAM" id="MobiDB-lite"/>
    </source>
</evidence>
<sequence>MTLLASLGLTGVGAGQAGAAPEPTPRPNVFQVPPDLDAQDFALTQDSALAPDGGAPTIVPNDRLRAAGTPAPSPAPTPSPPSPPSAARPCAAMAEQPVVDGRPILAQLPPAAAFRVGGINKQFWQNPPVKDPTWRLYFWSLRWVGPLVRRAQADDQKVSVEALLQQVARFYVDNPDTGKSTLGWDEGGSLRRLETLNCLYRMTGDSRLPALMAKEVNVQFGPRYYGPPYHAVHNHGLMANLRVVDAGTLVDRPDWVQRASARLRSESGLAFTSRGTSYEQSSQYQAINATLWNDAARTLEAVHPGDPAIAPIRAAVARAYHVAEWLTEPDGKIVQIGDATKAPGRVATGRTETAFRDDAGGLIVGRWSWKDPNTSYYTVRYGPRLRAHGHHDKTSVTWSTAGARVLVGSGYFSYERTNPFAAYQRSPESANVAIPVGRQLDVRQSARLHSATLRSTRHRYMLTDRVYGVNHSRSVDVDHPSKTLIVADAFPAGQAGHQIWNLDPAWQLVSARGGAKIAIFRHPDGRSLRIDTTGALASAVRGSTRPVAGWNYPGPQQRVAAWQVKVRWNGGTVRTTFTVR</sequence>
<proteinExistence type="predicted"/>
<dbReference type="Proteomes" id="UP000008366">
    <property type="component" value="Unassembled WGS sequence"/>
</dbReference>
<dbReference type="SUPFAM" id="SSF48230">
    <property type="entry name" value="Chondroitin AC/alginate lyase"/>
    <property type="match status" value="1"/>
</dbReference>
<dbReference type="GO" id="GO:0016829">
    <property type="term" value="F:lyase activity"/>
    <property type="evidence" value="ECO:0007669"/>
    <property type="project" value="UniProtKB-KW"/>
</dbReference>
<comment type="subcellular location">
    <subcellularLocation>
        <location evidence="1">Periplasm</location>
    </subcellularLocation>
</comment>
<evidence type="ECO:0000259" key="7">
    <source>
        <dbReference type="Pfam" id="PF07940"/>
    </source>
</evidence>
<feature type="region of interest" description="Disordered" evidence="5">
    <location>
        <begin position="1"/>
        <end position="90"/>
    </location>
</feature>
<dbReference type="PANTHER" id="PTHR39210:SF1">
    <property type="entry name" value="HEPARIN-SULFATE LYASE"/>
    <property type="match status" value="1"/>
</dbReference>
<evidence type="ECO:0000256" key="3">
    <source>
        <dbReference type="ARBA" id="ARBA00022764"/>
    </source>
</evidence>
<protein>
    <recommendedName>
        <fullName evidence="7">Heparinase II/III-like C-terminal domain-containing protein</fullName>
    </recommendedName>
</protein>
<feature type="domain" description="Heparinase II/III-like C-terminal" evidence="7">
    <location>
        <begin position="384"/>
        <end position="555"/>
    </location>
</feature>
<dbReference type="PANTHER" id="PTHR39210">
    <property type="entry name" value="HEPARIN-SULFATE LYASE"/>
    <property type="match status" value="1"/>
</dbReference>
<evidence type="ECO:0000256" key="4">
    <source>
        <dbReference type="ARBA" id="ARBA00023239"/>
    </source>
</evidence>
<accession>K6WQE8</accession>
<dbReference type="GO" id="GO:0042597">
    <property type="term" value="C:periplasmic space"/>
    <property type="evidence" value="ECO:0007669"/>
    <property type="project" value="UniProtKB-SubCell"/>
</dbReference>
<dbReference type="InterPro" id="IPR008929">
    <property type="entry name" value="Chondroitin_lyas"/>
</dbReference>
<feature type="chain" id="PRO_5003896027" description="Heparinase II/III-like C-terminal domain-containing protein" evidence="6">
    <location>
        <begin position="20"/>
        <end position="580"/>
    </location>
</feature>